<dbReference type="AlphaFoldDB" id="A0AAN9ABJ6"/>
<reference evidence="2 3" key="1">
    <citation type="submission" date="2023-11" db="EMBL/GenBank/DDBJ databases">
        <title>Halocaridina rubra genome assembly.</title>
        <authorList>
            <person name="Smith C."/>
        </authorList>
    </citation>
    <scope>NUCLEOTIDE SEQUENCE [LARGE SCALE GENOMIC DNA]</scope>
    <source>
        <strain evidence="2">EP-1</strain>
        <tissue evidence="2">Whole</tissue>
    </source>
</reference>
<protein>
    <submittedName>
        <fullName evidence="2">Uncharacterized protein</fullName>
    </submittedName>
</protein>
<feature type="region of interest" description="Disordered" evidence="1">
    <location>
        <begin position="55"/>
        <end position="75"/>
    </location>
</feature>
<comment type="caution">
    <text evidence="2">The sequence shown here is derived from an EMBL/GenBank/DDBJ whole genome shotgun (WGS) entry which is preliminary data.</text>
</comment>
<sequence>MNLSAYTRKDMKINTVVKSFKKSGIFNILDGTEDCLWDDMDKEEVEYVLPLTIEGKDEDEEDPYDDIIHPDDFDD</sequence>
<accession>A0AAN9ABJ6</accession>
<evidence type="ECO:0000313" key="3">
    <source>
        <dbReference type="Proteomes" id="UP001381693"/>
    </source>
</evidence>
<feature type="compositionally biased region" description="Basic and acidic residues" evidence="1">
    <location>
        <begin position="66"/>
        <end position="75"/>
    </location>
</feature>
<proteinExistence type="predicted"/>
<evidence type="ECO:0000313" key="2">
    <source>
        <dbReference type="EMBL" id="KAK7082088.1"/>
    </source>
</evidence>
<dbReference type="EMBL" id="JAXCGZ010004204">
    <property type="protein sequence ID" value="KAK7082088.1"/>
    <property type="molecule type" value="Genomic_DNA"/>
</dbReference>
<name>A0AAN9ABJ6_HALRR</name>
<organism evidence="2 3">
    <name type="scientific">Halocaridina rubra</name>
    <name type="common">Hawaiian red shrimp</name>
    <dbReference type="NCBI Taxonomy" id="373956"/>
    <lineage>
        <taxon>Eukaryota</taxon>
        <taxon>Metazoa</taxon>
        <taxon>Ecdysozoa</taxon>
        <taxon>Arthropoda</taxon>
        <taxon>Crustacea</taxon>
        <taxon>Multicrustacea</taxon>
        <taxon>Malacostraca</taxon>
        <taxon>Eumalacostraca</taxon>
        <taxon>Eucarida</taxon>
        <taxon>Decapoda</taxon>
        <taxon>Pleocyemata</taxon>
        <taxon>Caridea</taxon>
        <taxon>Atyoidea</taxon>
        <taxon>Atyidae</taxon>
        <taxon>Halocaridina</taxon>
    </lineage>
</organism>
<keyword evidence="3" id="KW-1185">Reference proteome</keyword>
<evidence type="ECO:0000256" key="1">
    <source>
        <dbReference type="SAM" id="MobiDB-lite"/>
    </source>
</evidence>
<feature type="compositionally biased region" description="Acidic residues" evidence="1">
    <location>
        <begin position="56"/>
        <end position="65"/>
    </location>
</feature>
<dbReference type="Proteomes" id="UP001381693">
    <property type="component" value="Unassembled WGS sequence"/>
</dbReference>
<gene>
    <name evidence="2" type="ORF">SK128_003426</name>
</gene>